<feature type="site" description="Activates thiol group during catalysis" evidence="7">
    <location>
        <position position="181"/>
    </location>
</feature>
<dbReference type="InterPro" id="IPR006424">
    <property type="entry name" value="Glyceraldehyde-3-P_DH_1"/>
</dbReference>
<dbReference type="InterPro" id="IPR020829">
    <property type="entry name" value="GlycerAld_3-P_DH_cat"/>
</dbReference>
<dbReference type="FunFam" id="3.40.50.720:FF:000001">
    <property type="entry name" value="Glyceraldehyde-3-phosphate dehydrogenase"/>
    <property type="match status" value="1"/>
</dbReference>
<dbReference type="GO" id="GO:0006006">
    <property type="term" value="P:glucose metabolic process"/>
    <property type="evidence" value="ECO:0007669"/>
    <property type="project" value="InterPro"/>
</dbReference>
<dbReference type="GO" id="GO:0050661">
    <property type="term" value="F:NADP binding"/>
    <property type="evidence" value="ECO:0007669"/>
    <property type="project" value="InterPro"/>
</dbReference>
<dbReference type="CDD" id="cd05214">
    <property type="entry name" value="GAPDH_I_N"/>
    <property type="match status" value="1"/>
</dbReference>
<feature type="binding site" evidence="6">
    <location>
        <position position="80"/>
    </location>
    <ligand>
        <name>NAD(+)</name>
        <dbReference type="ChEBI" id="CHEBI:57540"/>
    </ligand>
</feature>
<evidence type="ECO:0000256" key="3">
    <source>
        <dbReference type="ARBA" id="ARBA00023002"/>
    </source>
</evidence>
<dbReference type="Gene3D" id="3.40.50.720">
    <property type="entry name" value="NAD(P)-binding Rossmann-like Domain"/>
    <property type="match status" value="1"/>
</dbReference>
<dbReference type="GO" id="GO:0004365">
    <property type="term" value="F:glyceraldehyde-3-phosphate dehydrogenase (NAD+) (phosphorylating) activity"/>
    <property type="evidence" value="ECO:0007669"/>
    <property type="project" value="UniProtKB-EC"/>
</dbReference>
<dbReference type="CDD" id="cd18126">
    <property type="entry name" value="GAPDH_I_C"/>
    <property type="match status" value="1"/>
</dbReference>
<comment type="similarity">
    <text evidence="2 8">Belongs to the glyceraldehyde-3-phosphate dehydrogenase family.</text>
</comment>
<dbReference type="Proteomes" id="UP000019225">
    <property type="component" value="Chromosome"/>
</dbReference>
<evidence type="ECO:0000256" key="2">
    <source>
        <dbReference type="ARBA" id="ARBA00007406"/>
    </source>
</evidence>
<dbReference type="OrthoDB" id="9803304at2"/>
<evidence type="ECO:0000256" key="7">
    <source>
        <dbReference type="PIRSR" id="PIRSR000149-4"/>
    </source>
</evidence>
<keyword evidence="3 10" id="KW-0560">Oxidoreductase</keyword>
<feature type="binding site" evidence="5">
    <location>
        <position position="235"/>
    </location>
    <ligand>
        <name>D-glyceraldehyde 3-phosphate</name>
        <dbReference type="ChEBI" id="CHEBI:59776"/>
    </ligand>
</feature>
<dbReference type="SUPFAM" id="SSF55347">
    <property type="entry name" value="Glyceraldehyde-3-phosphate dehydrogenase-like, C-terminal domain"/>
    <property type="match status" value="1"/>
</dbReference>
<comment type="subcellular location">
    <subcellularLocation>
        <location evidence="1">Cytoplasm</location>
    </subcellularLocation>
</comment>
<dbReference type="FunFam" id="3.30.360.10:FF:000002">
    <property type="entry name" value="Glyceraldehyde-3-phosphate dehydrogenase"/>
    <property type="match status" value="1"/>
</dbReference>
<dbReference type="STRING" id="1449976.KALB_3637"/>
<evidence type="ECO:0000256" key="8">
    <source>
        <dbReference type="RuleBase" id="RU000397"/>
    </source>
</evidence>
<evidence type="ECO:0000256" key="1">
    <source>
        <dbReference type="ARBA" id="ARBA00004496"/>
    </source>
</evidence>
<dbReference type="NCBIfam" id="TIGR01534">
    <property type="entry name" value="GAPDH-I"/>
    <property type="match status" value="1"/>
</dbReference>
<organism evidence="10 11">
    <name type="scientific">Kutzneria albida DSM 43870</name>
    <dbReference type="NCBI Taxonomy" id="1449976"/>
    <lineage>
        <taxon>Bacteria</taxon>
        <taxon>Bacillati</taxon>
        <taxon>Actinomycetota</taxon>
        <taxon>Actinomycetes</taxon>
        <taxon>Pseudonocardiales</taxon>
        <taxon>Pseudonocardiaceae</taxon>
        <taxon>Kutzneria</taxon>
    </lineage>
</organism>
<evidence type="ECO:0000313" key="11">
    <source>
        <dbReference type="Proteomes" id="UP000019225"/>
    </source>
</evidence>
<feature type="binding site" evidence="5">
    <location>
        <begin position="212"/>
        <end position="213"/>
    </location>
    <ligand>
        <name>D-glyceraldehyde 3-phosphate</name>
        <dbReference type="ChEBI" id="CHEBI:59776"/>
    </ligand>
</feature>
<dbReference type="eggNOG" id="COG0057">
    <property type="taxonomic scope" value="Bacteria"/>
</dbReference>
<dbReference type="KEGG" id="kal:KALB_3637"/>
<dbReference type="EMBL" id="CP007155">
    <property type="protein sequence ID" value="AHH97001.1"/>
    <property type="molecule type" value="Genomic_DNA"/>
</dbReference>
<keyword evidence="11" id="KW-1185">Reference proteome</keyword>
<dbReference type="HOGENOM" id="CLU_030140_0_2_11"/>
<dbReference type="InterPro" id="IPR036291">
    <property type="entry name" value="NAD(P)-bd_dom_sf"/>
</dbReference>
<protein>
    <submittedName>
        <fullName evidence="10">Glyceraldehyde-3-phosphate dehydrogenase</fullName>
        <ecNumber evidence="10">1.2.1.12</ecNumber>
    </submittedName>
</protein>
<gene>
    <name evidence="10" type="ORF">KALB_3637</name>
</gene>
<dbReference type="SMART" id="SM00846">
    <property type="entry name" value="Gp_dh_N"/>
    <property type="match status" value="1"/>
</dbReference>
<feature type="binding site" evidence="5">
    <location>
        <begin position="153"/>
        <end position="155"/>
    </location>
    <ligand>
        <name>D-glyceraldehyde 3-phosphate</name>
        <dbReference type="ChEBI" id="CHEBI:59776"/>
    </ligand>
</feature>
<evidence type="ECO:0000259" key="9">
    <source>
        <dbReference type="SMART" id="SM00846"/>
    </source>
</evidence>
<sequence>MVKRIGINGFGRVGRDFLRCALARGGEVVEVVAVNDLAPVGTLAHLLRYDSTYGPLPLPVDNDEEWLTVDGHSVRVWAERQPQDIPWHEVGVDVVIESTGRFRARQDAAGHLGHGVRKVLLSAPGKGVDVTVVLGVNEDEYDPHEHHVISNASCTTNCVAPMVRVLHRTFGVVRAQMTTIHSYTNDQVLVDAPHSDLRRGRSAAISIIPTSTGAARSVGEVIPELAGRVDGVAIRVPVADGSLVDLSAQLAVPATVGQVNRAFATAAASHLKGYLRCTEDPIVSRDIIGDPSSCVFDASLTKADEHLVKVFGWYDNERGYTSRLIDLAEHVARLL</sequence>
<dbReference type="SUPFAM" id="SSF51735">
    <property type="entry name" value="NAD(P)-binding Rossmann-fold domains"/>
    <property type="match status" value="1"/>
</dbReference>
<name>W5W8W6_9PSEU</name>
<dbReference type="AlphaFoldDB" id="W5W8W6"/>
<keyword evidence="6" id="KW-0547">Nucleotide-binding</keyword>
<dbReference type="Pfam" id="PF02800">
    <property type="entry name" value="Gp_dh_C"/>
    <property type="match status" value="1"/>
</dbReference>
<dbReference type="Pfam" id="PF00044">
    <property type="entry name" value="Gp_dh_N"/>
    <property type="match status" value="1"/>
</dbReference>
<keyword evidence="6" id="KW-0520">NAD</keyword>
<dbReference type="RefSeq" id="WP_025357111.1">
    <property type="nucleotide sequence ID" value="NZ_CP007155.1"/>
</dbReference>
<dbReference type="PATRIC" id="fig|1449976.3.peg.3660"/>
<feature type="active site" description="Nucleophile" evidence="4">
    <location>
        <position position="154"/>
    </location>
</feature>
<evidence type="ECO:0000256" key="5">
    <source>
        <dbReference type="PIRSR" id="PIRSR000149-2"/>
    </source>
</evidence>
<dbReference type="PANTHER" id="PTHR43148">
    <property type="entry name" value="GLYCERALDEHYDE-3-PHOSPHATE DEHYDROGENASE 2"/>
    <property type="match status" value="1"/>
</dbReference>
<dbReference type="PRINTS" id="PR00078">
    <property type="entry name" value="G3PDHDRGNASE"/>
</dbReference>
<evidence type="ECO:0000256" key="6">
    <source>
        <dbReference type="PIRSR" id="PIRSR000149-3"/>
    </source>
</evidence>
<feature type="domain" description="Glyceraldehyde 3-phosphate dehydrogenase NAD(P) binding" evidence="9">
    <location>
        <begin position="3"/>
        <end position="154"/>
    </location>
</feature>
<feature type="binding site" evidence="5">
    <location>
        <position position="184"/>
    </location>
    <ligand>
        <name>D-glyceraldehyde 3-phosphate</name>
        <dbReference type="ChEBI" id="CHEBI:59776"/>
    </ligand>
</feature>
<reference evidence="10 11" key="1">
    <citation type="journal article" date="2014" name="BMC Genomics">
        <title>Complete genome sequence of producer of the glycopeptide antibiotic Aculeximycin Kutzneria albida DSM 43870T, a representative of minor genus of Pseudonocardiaceae.</title>
        <authorList>
            <person name="Rebets Y."/>
            <person name="Tokovenko B."/>
            <person name="Lushchyk I."/>
            <person name="Ruckert C."/>
            <person name="Zaburannyi N."/>
            <person name="Bechthold A."/>
            <person name="Kalinowski J."/>
            <person name="Luzhetskyy A."/>
        </authorList>
    </citation>
    <scope>NUCLEOTIDE SEQUENCE [LARGE SCALE GENOMIC DNA]</scope>
    <source>
        <strain evidence="10">DSM 43870</strain>
    </source>
</reference>
<dbReference type="InterPro" id="IPR020831">
    <property type="entry name" value="GlycerAld/Erythrose_P_DH"/>
</dbReference>
<feature type="binding site" evidence="6">
    <location>
        <position position="36"/>
    </location>
    <ligand>
        <name>NAD(+)</name>
        <dbReference type="ChEBI" id="CHEBI:57540"/>
    </ligand>
</feature>
<dbReference type="InterPro" id="IPR020828">
    <property type="entry name" value="GlycerAld_3-P_DH_NAD(P)-bd"/>
</dbReference>
<accession>W5W8W6</accession>
<feature type="binding site" evidence="6">
    <location>
        <position position="316"/>
    </location>
    <ligand>
        <name>NAD(+)</name>
        <dbReference type="ChEBI" id="CHEBI:57540"/>
    </ligand>
</feature>
<dbReference type="GO" id="GO:0005737">
    <property type="term" value="C:cytoplasm"/>
    <property type="evidence" value="ECO:0007669"/>
    <property type="project" value="UniProtKB-SubCell"/>
</dbReference>
<dbReference type="PIRSF" id="PIRSF000149">
    <property type="entry name" value="GAP_DH"/>
    <property type="match status" value="1"/>
</dbReference>
<dbReference type="EC" id="1.2.1.12" evidence="10"/>
<feature type="binding site" evidence="6">
    <location>
        <position position="122"/>
    </location>
    <ligand>
        <name>NAD(+)</name>
        <dbReference type="ChEBI" id="CHEBI:57540"/>
    </ligand>
</feature>
<dbReference type="GO" id="GO:0051287">
    <property type="term" value="F:NAD binding"/>
    <property type="evidence" value="ECO:0007669"/>
    <property type="project" value="InterPro"/>
</dbReference>
<dbReference type="Gene3D" id="3.30.360.10">
    <property type="entry name" value="Dihydrodipicolinate Reductase, domain 2"/>
    <property type="match status" value="1"/>
</dbReference>
<evidence type="ECO:0000313" key="10">
    <source>
        <dbReference type="EMBL" id="AHH97001.1"/>
    </source>
</evidence>
<proteinExistence type="inferred from homology"/>
<evidence type="ECO:0000256" key="4">
    <source>
        <dbReference type="PIRSR" id="PIRSR000149-1"/>
    </source>
</evidence>